<evidence type="ECO:0000259" key="4">
    <source>
        <dbReference type="Pfam" id="PF00496"/>
    </source>
</evidence>
<accession>A0ABT4Q5B5</accession>
<feature type="region of interest" description="Disordered" evidence="2">
    <location>
        <begin position="24"/>
        <end position="44"/>
    </location>
</feature>
<dbReference type="RefSeq" id="WP_269880377.1">
    <property type="nucleotide sequence ID" value="NZ_JAQAGZ010000003.1"/>
</dbReference>
<proteinExistence type="predicted"/>
<dbReference type="Proteomes" id="UP001527882">
    <property type="component" value="Unassembled WGS sequence"/>
</dbReference>
<dbReference type="Pfam" id="PF00496">
    <property type="entry name" value="SBP_bac_5"/>
    <property type="match status" value="1"/>
</dbReference>
<reference evidence="5 6" key="1">
    <citation type="submission" date="2022-12" db="EMBL/GenBank/DDBJ databases">
        <title>Draft genome sequence of Paenibacillus sp. dW9.</title>
        <authorList>
            <person name="Choi E.-W."/>
            <person name="Kim D.-U."/>
        </authorList>
    </citation>
    <scope>NUCLEOTIDE SEQUENCE [LARGE SCALE GENOMIC DNA]</scope>
    <source>
        <strain evidence="6">dW9</strain>
    </source>
</reference>
<dbReference type="Gene3D" id="3.10.105.10">
    <property type="entry name" value="Dipeptide-binding Protein, Domain 3"/>
    <property type="match status" value="1"/>
</dbReference>
<feature type="domain" description="Solute-binding protein family 5" evidence="4">
    <location>
        <begin position="93"/>
        <end position="444"/>
    </location>
</feature>
<dbReference type="PANTHER" id="PTHR30290">
    <property type="entry name" value="PERIPLASMIC BINDING COMPONENT OF ABC TRANSPORTER"/>
    <property type="match status" value="1"/>
</dbReference>
<feature type="compositionally biased region" description="Polar residues" evidence="2">
    <location>
        <begin position="26"/>
        <end position="44"/>
    </location>
</feature>
<dbReference type="PANTHER" id="PTHR30290:SF38">
    <property type="entry name" value="D,D-DIPEPTIDE-BINDING PERIPLASMIC PROTEIN DDPA-RELATED"/>
    <property type="match status" value="1"/>
</dbReference>
<evidence type="ECO:0000256" key="1">
    <source>
        <dbReference type="ARBA" id="ARBA00022729"/>
    </source>
</evidence>
<evidence type="ECO:0000313" key="6">
    <source>
        <dbReference type="Proteomes" id="UP001527882"/>
    </source>
</evidence>
<gene>
    <name evidence="5" type="ORF">O9H85_06015</name>
</gene>
<dbReference type="EMBL" id="JAQAGZ010000003">
    <property type="protein sequence ID" value="MCZ8511986.1"/>
    <property type="molecule type" value="Genomic_DNA"/>
</dbReference>
<dbReference type="PROSITE" id="PS51257">
    <property type="entry name" value="PROKAR_LIPOPROTEIN"/>
    <property type="match status" value="1"/>
</dbReference>
<name>A0ABT4Q5B5_9BACL</name>
<dbReference type="InterPro" id="IPR039424">
    <property type="entry name" value="SBP_5"/>
</dbReference>
<protein>
    <submittedName>
        <fullName evidence="5">ABC transporter substrate-binding protein</fullName>
    </submittedName>
</protein>
<keyword evidence="6" id="KW-1185">Reference proteome</keyword>
<evidence type="ECO:0000313" key="5">
    <source>
        <dbReference type="EMBL" id="MCZ8511986.1"/>
    </source>
</evidence>
<comment type="caution">
    <text evidence="5">The sequence shown here is derived from an EMBL/GenBank/DDBJ whole genome shotgun (WGS) entry which is preliminary data.</text>
</comment>
<dbReference type="Gene3D" id="3.40.190.10">
    <property type="entry name" value="Periplasmic binding protein-like II"/>
    <property type="match status" value="1"/>
</dbReference>
<keyword evidence="1 3" id="KW-0732">Signal</keyword>
<dbReference type="PIRSF" id="PIRSF002741">
    <property type="entry name" value="MppA"/>
    <property type="match status" value="1"/>
</dbReference>
<dbReference type="InterPro" id="IPR000914">
    <property type="entry name" value="SBP_5_dom"/>
</dbReference>
<evidence type="ECO:0000256" key="3">
    <source>
        <dbReference type="SAM" id="SignalP"/>
    </source>
</evidence>
<dbReference type="Gene3D" id="3.90.76.10">
    <property type="entry name" value="Dipeptide-binding Protein, Domain 1"/>
    <property type="match status" value="1"/>
</dbReference>
<evidence type="ECO:0000256" key="2">
    <source>
        <dbReference type="SAM" id="MobiDB-lite"/>
    </source>
</evidence>
<feature type="chain" id="PRO_5047451775" evidence="3">
    <location>
        <begin position="25"/>
        <end position="522"/>
    </location>
</feature>
<dbReference type="SUPFAM" id="SSF53850">
    <property type="entry name" value="Periplasmic binding protein-like II"/>
    <property type="match status" value="1"/>
</dbReference>
<organism evidence="5 6">
    <name type="scientific">Paenibacillus gyeongsangnamensis</name>
    <dbReference type="NCBI Taxonomy" id="3388067"/>
    <lineage>
        <taxon>Bacteria</taxon>
        <taxon>Bacillati</taxon>
        <taxon>Bacillota</taxon>
        <taxon>Bacilli</taxon>
        <taxon>Bacillales</taxon>
        <taxon>Paenibacillaceae</taxon>
        <taxon>Paenibacillus</taxon>
    </lineage>
</organism>
<dbReference type="CDD" id="cd08511">
    <property type="entry name" value="PBP2_NikA_DppA_OppA_like_5"/>
    <property type="match status" value="1"/>
</dbReference>
<feature type="signal peptide" evidence="3">
    <location>
        <begin position="1"/>
        <end position="24"/>
    </location>
</feature>
<dbReference type="InterPro" id="IPR030678">
    <property type="entry name" value="Peptide/Ni-bd"/>
</dbReference>
<sequence>MKKSFSWGLSVVLALTIFVTGCNGGKSASDQKTNTMAGDSKTVSTAPKAGGTLSVEINADPPKLDPSFSTALVDRQVFQSIFDKLVDTDASGKIVPMLAEKWEVSDDQKVYTFKLRQGVKFHDGTDFNAEAVKFTFERNMEKNSVRRNEILEVEKVTVSDPYTVAVQLKKPFAPFLSILTDRAGMIVSPEAVKKYGDDFINHPVGTGPFIYKDRVKGTSVTLEKNPNYWQKGMPYLDKVVYKVFTDSNVALTNQKSGQVDITTNFPFKEINNMANDPNIKVINQAGQGYQGIHLNTSKAPFSKKELRQAVDLMIDRDALVKVALSGAATPAHSPFAPSQFAYGDSDKYDKPNLEKAKELLKKAGKPDGFAFTLKIGTTPTNQQVGEMIQNMLKPAGITVNLEKVEFGTLLEQAKSGNHESVQVGWSGRPDPDQNIYEFAYTGASNNYSQYSNPEVDRLLKAGRDEGNETKRKAIYNDLMKILNDDDEYVYLWHSNNVFGISKAVQGFKYIPDGLIRTATISK</sequence>